<dbReference type="AlphaFoldDB" id="A0A818AN94"/>
<protein>
    <submittedName>
        <fullName evidence="1">Uncharacterized protein</fullName>
    </submittedName>
</protein>
<evidence type="ECO:0000313" key="1">
    <source>
        <dbReference type="EMBL" id="CAF3402640.1"/>
    </source>
</evidence>
<accession>A0A818AN94</accession>
<comment type="caution">
    <text evidence="1">The sequence shown here is derived from an EMBL/GenBank/DDBJ whole genome shotgun (WGS) entry which is preliminary data.</text>
</comment>
<dbReference type="Proteomes" id="UP000663869">
    <property type="component" value="Unassembled WGS sequence"/>
</dbReference>
<organism evidence="1 2">
    <name type="scientific">Rotaria socialis</name>
    <dbReference type="NCBI Taxonomy" id="392032"/>
    <lineage>
        <taxon>Eukaryota</taxon>
        <taxon>Metazoa</taxon>
        <taxon>Spiralia</taxon>
        <taxon>Gnathifera</taxon>
        <taxon>Rotifera</taxon>
        <taxon>Eurotatoria</taxon>
        <taxon>Bdelloidea</taxon>
        <taxon>Philodinida</taxon>
        <taxon>Philodinidae</taxon>
        <taxon>Rotaria</taxon>
    </lineage>
</organism>
<name>A0A818AN94_9BILA</name>
<proteinExistence type="predicted"/>
<evidence type="ECO:0000313" key="2">
    <source>
        <dbReference type="Proteomes" id="UP000663869"/>
    </source>
</evidence>
<gene>
    <name evidence="1" type="ORF">FME351_LOCUS9211</name>
</gene>
<reference evidence="1" key="1">
    <citation type="submission" date="2021-02" db="EMBL/GenBank/DDBJ databases">
        <authorList>
            <person name="Nowell W R."/>
        </authorList>
    </citation>
    <scope>NUCLEOTIDE SEQUENCE</scope>
</reference>
<sequence length="158" mass="18503">MDVDVQDALELVNQNHQLYLIKRKKMSTISITSSRLNILTTYDLDIQFNSIRQENEKQFVRLSKKIDRKHHIDIIDLSSFHESSKDENFDDVIPEKYLDSVVTDLINAMRVKYQISADRYDEFYGKLVRSKLVDFLADERKRHRKSTSTQSSISLSGS</sequence>
<dbReference type="EMBL" id="CAJNYU010000996">
    <property type="protein sequence ID" value="CAF3402640.1"/>
    <property type="molecule type" value="Genomic_DNA"/>
</dbReference>